<protein>
    <submittedName>
        <fullName evidence="2">Uncharacterized protein</fullName>
    </submittedName>
</protein>
<feature type="region of interest" description="Disordered" evidence="1">
    <location>
        <begin position="146"/>
        <end position="166"/>
    </location>
</feature>
<gene>
    <name evidence="2" type="ORF">IQ260_28645</name>
</gene>
<comment type="caution">
    <text evidence="2">The sequence shown here is derived from an EMBL/GenBank/DDBJ whole genome shotgun (WGS) entry which is preliminary data.</text>
</comment>
<dbReference type="RefSeq" id="WP_193996472.1">
    <property type="nucleotide sequence ID" value="NZ_JADEXP010000479.1"/>
</dbReference>
<dbReference type="Proteomes" id="UP000615026">
    <property type="component" value="Unassembled WGS sequence"/>
</dbReference>
<evidence type="ECO:0000256" key="1">
    <source>
        <dbReference type="SAM" id="MobiDB-lite"/>
    </source>
</evidence>
<sequence length="166" mass="18991">MASQQEVQHYLAYWFQLGKPIHIKNGRLTQRPIPVLEGNQFSRAFKDCWKTIMAIGGRDCYLDGTQETVEQLLSPQWEIADCARCSIPVAMQTVMPVAQLCACGDIDHWPNNELPAPHMPVNNNTHFSRLKARLNDDRRDDLQADYDIDHDTDNQKSSIVNNRAQN</sequence>
<proteinExistence type="predicted"/>
<accession>A0A929FDH8</accession>
<keyword evidence="3" id="KW-1185">Reference proteome</keyword>
<reference evidence="2" key="1">
    <citation type="submission" date="2020-10" db="EMBL/GenBank/DDBJ databases">
        <authorList>
            <person name="Castelo-Branco R."/>
            <person name="Eusebio N."/>
            <person name="Adriana R."/>
            <person name="Vieira A."/>
            <person name="Brugerolle De Fraissinette N."/>
            <person name="Rezende De Castro R."/>
            <person name="Schneider M.P."/>
            <person name="Vasconcelos V."/>
            <person name="Leao P.N."/>
        </authorList>
    </citation>
    <scope>NUCLEOTIDE SEQUENCE</scope>
    <source>
        <strain evidence="2">LEGE 11479</strain>
    </source>
</reference>
<evidence type="ECO:0000313" key="2">
    <source>
        <dbReference type="EMBL" id="MBE9070613.1"/>
    </source>
</evidence>
<dbReference type="EMBL" id="JADEXP010000479">
    <property type="protein sequence ID" value="MBE9070613.1"/>
    <property type="molecule type" value="Genomic_DNA"/>
</dbReference>
<feature type="compositionally biased region" description="Polar residues" evidence="1">
    <location>
        <begin position="155"/>
        <end position="166"/>
    </location>
</feature>
<organism evidence="2 3">
    <name type="scientific">Leptolyngbya cf. ectocarpi LEGE 11479</name>
    <dbReference type="NCBI Taxonomy" id="1828722"/>
    <lineage>
        <taxon>Bacteria</taxon>
        <taxon>Bacillati</taxon>
        <taxon>Cyanobacteriota</taxon>
        <taxon>Cyanophyceae</taxon>
        <taxon>Leptolyngbyales</taxon>
        <taxon>Leptolyngbyaceae</taxon>
        <taxon>Leptolyngbya group</taxon>
        <taxon>Leptolyngbya</taxon>
    </lineage>
</organism>
<dbReference type="AlphaFoldDB" id="A0A929FDH8"/>
<name>A0A929FDH8_LEPEC</name>
<evidence type="ECO:0000313" key="3">
    <source>
        <dbReference type="Proteomes" id="UP000615026"/>
    </source>
</evidence>